<evidence type="ECO:0000313" key="8">
    <source>
        <dbReference type="EMBL" id="MCM6774823.1"/>
    </source>
</evidence>
<feature type="transmembrane region" description="Helical" evidence="6">
    <location>
        <begin position="21"/>
        <end position="46"/>
    </location>
</feature>
<dbReference type="Pfam" id="PF13462">
    <property type="entry name" value="Thioredoxin_4"/>
    <property type="match status" value="1"/>
</dbReference>
<keyword evidence="2" id="KW-0732">Signal</keyword>
<dbReference type="RefSeq" id="WP_251912743.1">
    <property type="nucleotide sequence ID" value="NZ_JAMRXG010000006.1"/>
</dbReference>
<keyword evidence="6" id="KW-0812">Transmembrane</keyword>
<evidence type="ECO:0000256" key="1">
    <source>
        <dbReference type="ARBA" id="ARBA00005791"/>
    </source>
</evidence>
<dbReference type="Proteomes" id="UP001139157">
    <property type="component" value="Unassembled WGS sequence"/>
</dbReference>
<dbReference type="InterPro" id="IPR036249">
    <property type="entry name" value="Thioredoxin-like_sf"/>
</dbReference>
<keyword evidence="9" id="KW-1185">Reference proteome</keyword>
<dbReference type="GO" id="GO:0016491">
    <property type="term" value="F:oxidoreductase activity"/>
    <property type="evidence" value="ECO:0007669"/>
    <property type="project" value="UniProtKB-KW"/>
</dbReference>
<dbReference type="PANTHER" id="PTHR13887">
    <property type="entry name" value="GLUTATHIONE S-TRANSFERASE KAPPA"/>
    <property type="match status" value="1"/>
</dbReference>
<dbReference type="AlphaFoldDB" id="A0A9X2EB10"/>
<keyword evidence="3" id="KW-0560">Oxidoreductase</keyword>
<evidence type="ECO:0000256" key="4">
    <source>
        <dbReference type="ARBA" id="ARBA00023157"/>
    </source>
</evidence>
<protein>
    <submittedName>
        <fullName evidence="8">DsbA family protein</fullName>
    </submittedName>
</protein>
<evidence type="ECO:0000259" key="7">
    <source>
        <dbReference type="Pfam" id="PF13462"/>
    </source>
</evidence>
<evidence type="ECO:0000256" key="5">
    <source>
        <dbReference type="ARBA" id="ARBA00023284"/>
    </source>
</evidence>
<dbReference type="Gene3D" id="3.40.30.10">
    <property type="entry name" value="Glutaredoxin"/>
    <property type="match status" value="1"/>
</dbReference>
<evidence type="ECO:0000256" key="3">
    <source>
        <dbReference type="ARBA" id="ARBA00023002"/>
    </source>
</evidence>
<comment type="caution">
    <text evidence="8">The sequence shown here is derived from an EMBL/GenBank/DDBJ whole genome shotgun (WGS) entry which is preliminary data.</text>
</comment>
<reference evidence="8" key="1">
    <citation type="submission" date="2022-06" db="EMBL/GenBank/DDBJ databases">
        <title>Novel species in genus nocardia.</title>
        <authorList>
            <person name="Li F."/>
        </authorList>
    </citation>
    <scope>NUCLEOTIDE SEQUENCE</scope>
    <source>
        <strain evidence="8">CDC141</strain>
    </source>
</reference>
<keyword evidence="4" id="KW-1015">Disulfide bond</keyword>
<dbReference type="SUPFAM" id="SSF52833">
    <property type="entry name" value="Thioredoxin-like"/>
    <property type="match status" value="1"/>
</dbReference>
<feature type="domain" description="Thioredoxin-like fold" evidence="7">
    <location>
        <begin position="76"/>
        <end position="251"/>
    </location>
</feature>
<name>A0A9X2EB10_9NOCA</name>
<proteinExistence type="inferred from homology"/>
<dbReference type="PANTHER" id="PTHR13887:SF14">
    <property type="entry name" value="DISULFIDE BOND FORMATION PROTEIN D"/>
    <property type="match status" value="1"/>
</dbReference>
<gene>
    <name evidence="8" type="ORF">NDR86_15220</name>
</gene>
<keyword evidence="5" id="KW-0676">Redox-active center</keyword>
<accession>A0A9X2EB10</accession>
<dbReference type="InterPro" id="IPR012336">
    <property type="entry name" value="Thioredoxin-like_fold"/>
</dbReference>
<keyword evidence="6" id="KW-1133">Transmembrane helix</keyword>
<comment type="similarity">
    <text evidence="1">Belongs to the thioredoxin family. DsbA subfamily.</text>
</comment>
<evidence type="ECO:0000313" key="9">
    <source>
        <dbReference type="Proteomes" id="UP001139157"/>
    </source>
</evidence>
<sequence>MSKKPRGKNALASVQRTDRTRTILIQVGVAVVLIGLIAAIGISIAVRNAEKNDPGPTPTIAAPPAPDGLTASLTDNGSIRLGKPGAKATVRVVADLQCPACQAFEVTDGKVIEEAVASGKAAVEYNIIAMLDQQSGGNTRYSSRAASAAYCVAGSDPSKFQGWLTSMFQQQPREGAGGLPDDKLVQIAKDAGYTDPAVAQCITDRKYQKYSMRITDKVLDSGIVQTPTIFINGNQVSGNDLAPDNFRQKIEAAAK</sequence>
<evidence type="ECO:0000256" key="2">
    <source>
        <dbReference type="ARBA" id="ARBA00022729"/>
    </source>
</evidence>
<keyword evidence="6" id="KW-0472">Membrane</keyword>
<evidence type="ECO:0000256" key="6">
    <source>
        <dbReference type="SAM" id="Phobius"/>
    </source>
</evidence>
<dbReference type="EMBL" id="JAMRXG010000006">
    <property type="protein sequence ID" value="MCM6774823.1"/>
    <property type="molecule type" value="Genomic_DNA"/>
</dbReference>
<organism evidence="8 9">
    <name type="scientific">Nocardia pulmonis</name>
    <dbReference type="NCBI Taxonomy" id="2951408"/>
    <lineage>
        <taxon>Bacteria</taxon>
        <taxon>Bacillati</taxon>
        <taxon>Actinomycetota</taxon>
        <taxon>Actinomycetes</taxon>
        <taxon>Mycobacteriales</taxon>
        <taxon>Nocardiaceae</taxon>
        <taxon>Nocardia</taxon>
    </lineage>
</organism>